<feature type="compositionally biased region" description="Low complexity" evidence="1">
    <location>
        <begin position="30"/>
        <end position="55"/>
    </location>
</feature>
<sequence length="175" mass="18963">MPHAFTPLPSIPTETLLLATTCSCCLNALPSSSPPSSSTPSRASSRYSSSTYSTTHKSLQPLIRRLSSTHTSPPVPTHYLCARTSQHGTTVRCEACMLMCTEVACGDEEGCVTRAWARNGVGSGVLMKRVVEIRREREEMERGGWQGVVGRMKEGGGRMGRRLGGREGKVWASAY</sequence>
<organism evidence="2 3">
    <name type="scientific">Ascobolus immersus RN42</name>
    <dbReference type="NCBI Taxonomy" id="1160509"/>
    <lineage>
        <taxon>Eukaryota</taxon>
        <taxon>Fungi</taxon>
        <taxon>Dikarya</taxon>
        <taxon>Ascomycota</taxon>
        <taxon>Pezizomycotina</taxon>
        <taxon>Pezizomycetes</taxon>
        <taxon>Pezizales</taxon>
        <taxon>Ascobolaceae</taxon>
        <taxon>Ascobolus</taxon>
    </lineage>
</organism>
<keyword evidence="3" id="KW-1185">Reference proteome</keyword>
<accession>A0A3N4HLH2</accession>
<reference evidence="2 3" key="1">
    <citation type="journal article" date="2018" name="Nat. Ecol. Evol.">
        <title>Pezizomycetes genomes reveal the molecular basis of ectomycorrhizal truffle lifestyle.</title>
        <authorList>
            <person name="Murat C."/>
            <person name="Payen T."/>
            <person name="Noel B."/>
            <person name="Kuo A."/>
            <person name="Morin E."/>
            <person name="Chen J."/>
            <person name="Kohler A."/>
            <person name="Krizsan K."/>
            <person name="Balestrini R."/>
            <person name="Da Silva C."/>
            <person name="Montanini B."/>
            <person name="Hainaut M."/>
            <person name="Levati E."/>
            <person name="Barry K.W."/>
            <person name="Belfiori B."/>
            <person name="Cichocki N."/>
            <person name="Clum A."/>
            <person name="Dockter R.B."/>
            <person name="Fauchery L."/>
            <person name="Guy J."/>
            <person name="Iotti M."/>
            <person name="Le Tacon F."/>
            <person name="Lindquist E.A."/>
            <person name="Lipzen A."/>
            <person name="Malagnac F."/>
            <person name="Mello A."/>
            <person name="Molinier V."/>
            <person name="Miyauchi S."/>
            <person name="Poulain J."/>
            <person name="Riccioni C."/>
            <person name="Rubini A."/>
            <person name="Sitrit Y."/>
            <person name="Splivallo R."/>
            <person name="Traeger S."/>
            <person name="Wang M."/>
            <person name="Zifcakova L."/>
            <person name="Wipf D."/>
            <person name="Zambonelli A."/>
            <person name="Paolocci F."/>
            <person name="Nowrousian M."/>
            <person name="Ottonello S."/>
            <person name="Baldrian P."/>
            <person name="Spatafora J.W."/>
            <person name="Henrissat B."/>
            <person name="Nagy L.G."/>
            <person name="Aury J.M."/>
            <person name="Wincker P."/>
            <person name="Grigoriev I.V."/>
            <person name="Bonfante P."/>
            <person name="Martin F.M."/>
        </authorList>
    </citation>
    <scope>NUCLEOTIDE SEQUENCE [LARGE SCALE GENOMIC DNA]</scope>
    <source>
        <strain evidence="2 3">RN42</strain>
    </source>
</reference>
<gene>
    <name evidence="2" type="ORF">BJ508DRAFT_40568</name>
</gene>
<evidence type="ECO:0000313" key="2">
    <source>
        <dbReference type="EMBL" id="RPA74087.1"/>
    </source>
</evidence>
<dbReference type="EMBL" id="ML119801">
    <property type="protein sequence ID" value="RPA74087.1"/>
    <property type="molecule type" value="Genomic_DNA"/>
</dbReference>
<evidence type="ECO:0000256" key="1">
    <source>
        <dbReference type="SAM" id="MobiDB-lite"/>
    </source>
</evidence>
<protein>
    <submittedName>
        <fullName evidence="2">Uncharacterized protein</fullName>
    </submittedName>
</protein>
<evidence type="ECO:0000313" key="3">
    <source>
        <dbReference type="Proteomes" id="UP000275078"/>
    </source>
</evidence>
<name>A0A3N4HLH2_ASCIM</name>
<dbReference type="AlphaFoldDB" id="A0A3N4HLH2"/>
<feature type="region of interest" description="Disordered" evidence="1">
    <location>
        <begin position="30"/>
        <end position="58"/>
    </location>
</feature>
<proteinExistence type="predicted"/>
<dbReference type="Proteomes" id="UP000275078">
    <property type="component" value="Unassembled WGS sequence"/>
</dbReference>